<accession>A0AAV9J0I3</accession>
<name>A0AAV9J0I3_CYACA</name>
<dbReference type="AlphaFoldDB" id="A0AAV9J0I3"/>
<dbReference type="InterPro" id="IPR043132">
    <property type="entry name" value="BCAT-like_C"/>
</dbReference>
<keyword evidence="2" id="KW-1185">Reference proteome</keyword>
<dbReference type="GO" id="GO:0003824">
    <property type="term" value="F:catalytic activity"/>
    <property type="evidence" value="ECO:0007669"/>
    <property type="project" value="InterPro"/>
</dbReference>
<dbReference type="EMBL" id="JANCYW010000015">
    <property type="protein sequence ID" value="KAK4538072.1"/>
    <property type="molecule type" value="Genomic_DNA"/>
</dbReference>
<comment type="caution">
    <text evidence="1">The sequence shown here is derived from an EMBL/GenBank/DDBJ whole genome shotgun (WGS) entry which is preliminary data.</text>
</comment>
<dbReference type="Pfam" id="PF01063">
    <property type="entry name" value="Aminotran_4"/>
    <property type="match status" value="1"/>
</dbReference>
<dbReference type="Proteomes" id="UP001301350">
    <property type="component" value="Unassembled WGS sequence"/>
</dbReference>
<evidence type="ECO:0008006" key="3">
    <source>
        <dbReference type="Google" id="ProtNLM"/>
    </source>
</evidence>
<proteinExistence type="predicted"/>
<evidence type="ECO:0000313" key="1">
    <source>
        <dbReference type="EMBL" id="KAK4538072.1"/>
    </source>
</evidence>
<organism evidence="1 2">
    <name type="scientific">Cyanidium caldarium</name>
    <name type="common">Red alga</name>
    <dbReference type="NCBI Taxonomy" id="2771"/>
    <lineage>
        <taxon>Eukaryota</taxon>
        <taxon>Rhodophyta</taxon>
        <taxon>Bangiophyceae</taxon>
        <taxon>Cyanidiales</taxon>
        <taxon>Cyanidiaceae</taxon>
        <taxon>Cyanidium</taxon>
    </lineage>
</organism>
<protein>
    <recommendedName>
        <fullName evidence="3">C2H2-type domain-containing protein</fullName>
    </recommendedName>
</protein>
<dbReference type="Gene3D" id="3.20.10.10">
    <property type="entry name" value="D-amino Acid Aminotransferase, subunit A, domain 2"/>
    <property type="match status" value="1"/>
</dbReference>
<reference evidence="1 2" key="1">
    <citation type="submission" date="2022-07" db="EMBL/GenBank/DDBJ databases">
        <title>Genome-wide signatures of adaptation to extreme environments.</title>
        <authorList>
            <person name="Cho C.H."/>
            <person name="Yoon H.S."/>
        </authorList>
    </citation>
    <scope>NUCLEOTIDE SEQUENCE [LARGE SCALE GENOMIC DNA]</scope>
    <source>
        <strain evidence="1 2">DBV 063 E5</strain>
    </source>
</reference>
<dbReference type="InterPro" id="IPR001544">
    <property type="entry name" value="Aminotrans_IV"/>
</dbReference>
<dbReference type="InterPro" id="IPR036038">
    <property type="entry name" value="Aminotransferase-like"/>
</dbReference>
<dbReference type="PANTHER" id="PTHR47703:SF2">
    <property type="entry name" value="D-AMINOACID AMINOTRANSFERASE-LIKE PLP-DEPENDENT ENZYMES SUPERFAMILY PROTEIN"/>
    <property type="match status" value="1"/>
</dbReference>
<gene>
    <name evidence="1" type="ORF">CDCA_CDCA15G4097</name>
</gene>
<dbReference type="PANTHER" id="PTHR47703">
    <property type="entry name" value="D-AMINOACID AMINOTRANSFERASE-LIKE PLP-DEPENDENT ENZYMES SUPERFAMILY PROTEIN"/>
    <property type="match status" value="1"/>
</dbReference>
<evidence type="ECO:0000313" key="2">
    <source>
        <dbReference type="Proteomes" id="UP001301350"/>
    </source>
</evidence>
<dbReference type="SUPFAM" id="SSF56752">
    <property type="entry name" value="D-aminoacid aminotransferase-like PLP-dependent enzymes"/>
    <property type="match status" value="1"/>
</dbReference>
<sequence length="379" mass="41961">MGLALDETTLMKEDSGSLKKRHAVQFLREAPAADHRWWEAWRQAESAAAFIGLFVPGVYTAARTIHNGCAVVHVGYHVRRLIESRRLLLLLLLEAENGDTGVPLEDVAGVESAMERRLLAAVRGARQGVRCCRCGAAPPEEAAEWMFAVYAPLRCSECCRIDATHPADDVSRHLPPHLIVRCARLPPLPHPSSSVDATAHPARVEFHAAPPRPCALAKQSAWVRARQPLEQARLSPLTDEVVIISREGAILDDESVAADWIVHEGLTSNIVFVYDDAEVVVPDEQVLHGHMRDLLMRACQRHGVAMRRHPVPRLRDMPQWTAAFLVSAGRVVVPIAHIQVAVPGAAPYGEWQPAPSSAHWATRLRQWTLEEMERTCTPI</sequence>